<evidence type="ECO:0000313" key="3">
    <source>
        <dbReference type="Proteomes" id="UP000198891"/>
    </source>
</evidence>
<organism evidence="2 3">
    <name type="scientific">Herbiconiux ginsengi</name>
    <dbReference type="NCBI Taxonomy" id="381665"/>
    <lineage>
        <taxon>Bacteria</taxon>
        <taxon>Bacillati</taxon>
        <taxon>Actinomycetota</taxon>
        <taxon>Actinomycetes</taxon>
        <taxon>Micrococcales</taxon>
        <taxon>Microbacteriaceae</taxon>
        <taxon>Herbiconiux</taxon>
    </lineage>
</organism>
<protein>
    <recommendedName>
        <fullName evidence="4">Lipoprotein</fullName>
    </recommendedName>
</protein>
<dbReference type="RefSeq" id="WP_139256812.1">
    <property type="nucleotide sequence ID" value="NZ_FNPZ01000005.1"/>
</dbReference>
<dbReference type="STRING" id="381665.SAMN05216554_4137"/>
<keyword evidence="3" id="KW-1185">Reference proteome</keyword>
<reference evidence="2 3" key="1">
    <citation type="submission" date="2016-10" db="EMBL/GenBank/DDBJ databases">
        <authorList>
            <person name="de Groot N.N."/>
        </authorList>
    </citation>
    <scope>NUCLEOTIDE SEQUENCE [LARGE SCALE GENOMIC DNA]</scope>
    <source>
        <strain evidence="2 3">CGMCC 4.3491</strain>
    </source>
</reference>
<dbReference type="OrthoDB" id="3260457at2"/>
<sequence length="167" mass="17016">MNRAATALPLLAALTLVGCVAQPAVDHTSPPATTVTPTFAASPNPTPPSDDAMIIPVPEASGDSKSSAIVAAEKVVATFGQPTLDAETWMNNLYPLMSQAGAKAHEGTDPAKVPVHNVTGTGRILDGSTDVALIVQVPTDAGPYNVSLSRAGTGAPWLADRIRPAQS</sequence>
<evidence type="ECO:0000313" key="2">
    <source>
        <dbReference type="EMBL" id="SDZ48552.1"/>
    </source>
</evidence>
<accession>A0A1H3TE60</accession>
<dbReference type="AlphaFoldDB" id="A0A1H3TE60"/>
<gene>
    <name evidence="2" type="ORF">SAMN05216554_4137</name>
</gene>
<keyword evidence="1" id="KW-0732">Signal</keyword>
<dbReference type="PROSITE" id="PS51257">
    <property type="entry name" value="PROKAR_LIPOPROTEIN"/>
    <property type="match status" value="1"/>
</dbReference>
<name>A0A1H3TE60_9MICO</name>
<proteinExistence type="predicted"/>
<feature type="signal peptide" evidence="1">
    <location>
        <begin position="1"/>
        <end position="23"/>
    </location>
</feature>
<dbReference type="EMBL" id="FNPZ01000005">
    <property type="protein sequence ID" value="SDZ48552.1"/>
    <property type="molecule type" value="Genomic_DNA"/>
</dbReference>
<feature type="chain" id="PRO_5011507645" description="Lipoprotein" evidence="1">
    <location>
        <begin position="24"/>
        <end position="167"/>
    </location>
</feature>
<dbReference type="Proteomes" id="UP000198891">
    <property type="component" value="Unassembled WGS sequence"/>
</dbReference>
<evidence type="ECO:0008006" key="4">
    <source>
        <dbReference type="Google" id="ProtNLM"/>
    </source>
</evidence>
<evidence type="ECO:0000256" key="1">
    <source>
        <dbReference type="SAM" id="SignalP"/>
    </source>
</evidence>